<dbReference type="Pfam" id="PF07024">
    <property type="entry name" value="ImpE"/>
    <property type="match status" value="1"/>
</dbReference>
<dbReference type="EMBL" id="FNNZ01000007">
    <property type="protein sequence ID" value="SDW71508.1"/>
    <property type="molecule type" value="Genomic_DNA"/>
</dbReference>
<dbReference type="AlphaFoldDB" id="A0A1H2VT59"/>
<dbReference type="OrthoDB" id="5416084at2"/>
<sequence>MGAEEALKQGDLDAALSDLTDRVRRSPADARLRTFLFQLFAVMGQWDRALSQLNVAGELDAGTLAMVSTYRDVLRCEALRAQVFAGERDPLVLGEPAQWVALLFQSLRLAAQGRMEQSQALREQALEAAPISEGRIDGEPFAWIADADGRLGPMLEIIVDGRYFWVPFQHLRALVLEEPADLRDLVWAPAHITWANGGEAVAFVPCRYPGSESSPDPRIRLARLTEWTEQGGELFTGLGQRMLTTDVGDYPLLATRRVEIDPPSEGVS</sequence>
<name>A0A1H2VT59_THIRO</name>
<gene>
    <name evidence="1" type="ORF">SAMN05421783_107159</name>
</gene>
<reference evidence="2" key="1">
    <citation type="submission" date="2016-10" db="EMBL/GenBank/DDBJ databases">
        <authorList>
            <person name="Varghese N."/>
            <person name="Submissions S."/>
        </authorList>
    </citation>
    <scope>NUCLEOTIDE SEQUENCE [LARGE SCALE GENOMIC DNA]</scope>
    <source>
        <strain evidence="2">DSM 217</strain>
    </source>
</reference>
<protein>
    <submittedName>
        <fullName evidence="1">Type VI secretion system protein ImpE</fullName>
    </submittedName>
</protein>
<dbReference type="Pfam" id="PF14559">
    <property type="entry name" value="TPR_19"/>
    <property type="match status" value="1"/>
</dbReference>
<dbReference type="STRING" id="1058.SAMN05421783_107159"/>
<evidence type="ECO:0000313" key="2">
    <source>
        <dbReference type="Proteomes" id="UP000198816"/>
    </source>
</evidence>
<dbReference type="RefSeq" id="WP_093030744.1">
    <property type="nucleotide sequence ID" value="NZ_FNNZ01000007.1"/>
</dbReference>
<proteinExistence type="predicted"/>
<organism evidence="1 2">
    <name type="scientific">Thiocapsa roseopersicina</name>
    <dbReference type="NCBI Taxonomy" id="1058"/>
    <lineage>
        <taxon>Bacteria</taxon>
        <taxon>Pseudomonadati</taxon>
        <taxon>Pseudomonadota</taxon>
        <taxon>Gammaproteobacteria</taxon>
        <taxon>Chromatiales</taxon>
        <taxon>Chromatiaceae</taxon>
        <taxon>Thiocapsa</taxon>
    </lineage>
</organism>
<dbReference type="SUPFAM" id="SSF144059">
    <property type="entry name" value="ImpE-like"/>
    <property type="match status" value="1"/>
</dbReference>
<evidence type="ECO:0000313" key="1">
    <source>
        <dbReference type="EMBL" id="SDW71508.1"/>
    </source>
</evidence>
<dbReference type="Gene3D" id="1.25.40.10">
    <property type="entry name" value="Tetratricopeptide repeat domain"/>
    <property type="match status" value="1"/>
</dbReference>
<dbReference type="PIRSF" id="PIRSF029288">
    <property type="entry name" value="SciE_ImpE"/>
    <property type="match status" value="1"/>
</dbReference>
<dbReference type="InterPro" id="IPR011990">
    <property type="entry name" value="TPR-like_helical_dom_sf"/>
</dbReference>
<dbReference type="InterPro" id="IPR009211">
    <property type="entry name" value="TagJ"/>
</dbReference>
<dbReference type="Proteomes" id="UP000198816">
    <property type="component" value="Unassembled WGS sequence"/>
</dbReference>
<keyword evidence="2" id="KW-1185">Reference proteome</keyword>
<accession>A0A1H2VT59</accession>